<protein>
    <submittedName>
        <fullName evidence="3">Uncharacterized protein</fullName>
    </submittedName>
</protein>
<dbReference type="AlphaFoldDB" id="A0A8H4X708"/>
<evidence type="ECO:0000256" key="2">
    <source>
        <dbReference type="SAM" id="MobiDB-lite"/>
    </source>
</evidence>
<evidence type="ECO:0000313" key="3">
    <source>
        <dbReference type="EMBL" id="KAF4963635.1"/>
    </source>
</evidence>
<sequence length="524" mass="59537">MKDGSETDQGTASWHELLEICRERQESAEQRQAAHTVTFLGRERTVNELWANVVDGISKLKPAGDAASSAHPTAGLVWGIIKVLLAFAVQGEKGSKEALTGISIAVNAIQRASVYESHIQEIAESETSQAHPHLAAFEACLTTTYERIFKFFYAAATCLGRSKPGLYWYVFWDGDDILNFEKDILHYEQSLFQDAHDSQMIIQNTIISQMHELLREQHLQASAQRRSLEELRKERREETGDQKARSSEILSLISAFGERLRENKKLEVEHSLNVDREVMLKWISDAKVEDHHHDAGRRRTKNTAKWILKQEIVRVLYNRTRGLEDARRIRNLSEATGKTWRLGGNQDHGTNCVDSIEVNGCALVKWLILRLIRGNDQGYLDICDGEISDSYDEDSDDGRNGDENENAKNDHTNNDSAVAQGIRRRLWEHDRDRVGPCLVRAFGFASSKNIDIMAKGFVALLERMGNQIQGEIGEIMRDWTLFLDLAAICEDEDEFYLMHLAQLQRGGYLAEEPLDEEFTGLYSD</sequence>
<evidence type="ECO:0000256" key="1">
    <source>
        <dbReference type="SAM" id="Coils"/>
    </source>
</evidence>
<comment type="caution">
    <text evidence="3">The sequence shown here is derived from an EMBL/GenBank/DDBJ whole genome shotgun (WGS) entry which is preliminary data.</text>
</comment>
<gene>
    <name evidence="3" type="ORF">FSARC_8369</name>
</gene>
<dbReference type="EMBL" id="JABEXW010000459">
    <property type="protein sequence ID" value="KAF4963635.1"/>
    <property type="molecule type" value="Genomic_DNA"/>
</dbReference>
<accession>A0A8H4X708</accession>
<reference evidence="3" key="1">
    <citation type="journal article" date="2020" name="BMC Genomics">
        <title>Correction to: Identification and distribution of gene clusters required for synthesis of sphingolipid metabolism inhibitors in diverse species of the filamentous fungus Fusarium.</title>
        <authorList>
            <person name="Kim H.S."/>
            <person name="Lohmar J.M."/>
            <person name="Busman M."/>
            <person name="Brown D.W."/>
            <person name="Naumann T.A."/>
            <person name="Divon H.H."/>
            <person name="Lysoe E."/>
            <person name="Uhlig S."/>
            <person name="Proctor R.H."/>
        </authorList>
    </citation>
    <scope>NUCLEOTIDE SEQUENCE</scope>
    <source>
        <strain evidence="3">NRRL 20472</strain>
    </source>
</reference>
<name>A0A8H4X708_9HYPO</name>
<dbReference type="OrthoDB" id="7464126at2759"/>
<proteinExistence type="predicted"/>
<organism evidence="3 4">
    <name type="scientific">Fusarium sarcochroum</name>
    <dbReference type="NCBI Taxonomy" id="1208366"/>
    <lineage>
        <taxon>Eukaryota</taxon>
        <taxon>Fungi</taxon>
        <taxon>Dikarya</taxon>
        <taxon>Ascomycota</taxon>
        <taxon>Pezizomycotina</taxon>
        <taxon>Sordariomycetes</taxon>
        <taxon>Hypocreomycetidae</taxon>
        <taxon>Hypocreales</taxon>
        <taxon>Nectriaceae</taxon>
        <taxon>Fusarium</taxon>
        <taxon>Fusarium lateritium species complex</taxon>
    </lineage>
</organism>
<keyword evidence="1" id="KW-0175">Coiled coil</keyword>
<feature type="region of interest" description="Disordered" evidence="2">
    <location>
        <begin position="391"/>
        <end position="415"/>
    </location>
</feature>
<feature type="coiled-coil region" evidence="1">
    <location>
        <begin position="214"/>
        <end position="241"/>
    </location>
</feature>
<feature type="compositionally biased region" description="Basic and acidic residues" evidence="2">
    <location>
        <begin position="397"/>
        <end position="413"/>
    </location>
</feature>
<keyword evidence="4" id="KW-1185">Reference proteome</keyword>
<reference evidence="3" key="2">
    <citation type="submission" date="2020-05" db="EMBL/GenBank/DDBJ databases">
        <authorList>
            <person name="Kim H.-S."/>
            <person name="Proctor R.H."/>
            <person name="Brown D.W."/>
        </authorList>
    </citation>
    <scope>NUCLEOTIDE SEQUENCE</scope>
    <source>
        <strain evidence="3">NRRL 20472</strain>
    </source>
</reference>
<dbReference type="Proteomes" id="UP000622797">
    <property type="component" value="Unassembled WGS sequence"/>
</dbReference>
<evidence type="ECO:0000313" key="4">
    <source>
        <dbReference type="Proteomes" id="UP000622797"/>
    </source>
</evidence>